<reference evidence="3" key="1">
    <citation type="journal article" date="2017" name="Genome Biol.">
        <title>Comparative genomics reveals high biological diversity and specific adaptations in the industrially and medically important fungal genus Aspergillus.</title>
        <authorList>
            <person name="de Vries R.P."/>
            <person name="Riley R."/>
            <person name="Wiebenga A."/>
            <person name="Aguilar-Osorio G."/>
            <person name="Amillis S."/>
            <person name="Uchima C.A."/>
            <person name="Anderluh G."/>
            <person name="Asadollahi M."/>
            <person name="Askin M."/>
            <person name="Barry K."/>
            <person name="Battaglia E."/>
            <person name="Bayram O."/>
            <person name="Benocci T."/>
            <person name="Braus-Stromeyer S.A."/>
            <person name="Caldana C."/>
            <person name="Canovas D."/>
            <person name="Cerqueira G.C."/>
            <person name="Chen F."/>
            <person name="Chen W."/>
            <person name="Choi C."/>
            <person name="Clum A."/>
            <person name="Dos Santos R.A."/>
            <person name="Damasio A.R."/>
            <person name="Diallinas G."/>
            <person name="Emri T."/>
            <person name="Fekete E."/>
            <person name="Flipphi M."/>
            <person name="Freyberg S."/>
            <person name="Gallo A."/>
            <person name="Gournas C."/>
            <person name="Habgood R."/>
            <person name="Hainaut M."/>
            <person name="Harispe M.L."/>
            <person name="Henrissat B."/>
            <person name="Hilden K.S."/>
            <person name="Hope R."/>
            <person name="Hossain A."/>
            <person name="Karabika E."/>
            <person name="Karaffa L."/>
            <person name="Karanyi Z."/>
            <person name="Krasevec N."/>
            <person name="Kuo A."/>
            <person name="Kusch H."/>
            <person name="LaButti K."/>
            <person name="Lagendijk E.L."/>
            <person name="Lapidus A."/>
            <person name="Levasseur A."/>
            <person name="Lindquist E."/>
            <person name="Lipzen A."/>
            <person name="Logrieco A.F."/>
            <person name="MacCabe A."/>
            <person name="Maekelae M.R."/>
            <person name="Malavazi I."/>
            <person name="Melin P."/>
            <person name="Meyer V."/>
            <person name="Mielnichuk N."/>
            <person name="Miskei M."/>
            <person name="Molnar A.P."/>
            <person name="Mule G."/>
            <person name="Ngan C.Y."/>
            <person name="Orejas M."/>
            <person name="Orosz E."/>
            <person name="Ouedraogo J.P."/>
            <person name="Overkamp K.M."/>
            <person name="Park H.-S."/>
            <person name="Perrone G."/>
            <person name="Piumi F."/>
            <person name="Punt P.J."/>
            <person name="Ram A.F."/>
            <person name="Ramon A."/>
            <person name="Rauscher S."/>
            <person name="Record E."/>
            <person name="Riano-Pachon D.M."/>
            <person name="Robert V."/>
            <person name="Roehrig J."/>
            <person name="Ruller R."/>
            <person name="Salamov A."/>
            <person name="Salih N.S."/>
            <person name="Samson R.A."/>
            <person name="Sandor E."/>
            <person name="Sanguinetti M."/>
            <person name="Schuetze T."/>
            <person name="Sepcic K."/>
            <person name="Shelest E."/>
            <person name="Sherlock G."/>
            <person name="Sophianopoulou V."/>
            <person name="Squina F.M."/>
            <person name="Sun H."/>
            <person name="Susca A."/>
            <person name="Todd R.B."/>
            <person name="Tsang A."/>
            <person name="Unkles S.E."/>
            <person name="van de Wiele N."/>
            <person name="van Rossen-Uffink D."/>
            <person name="Oliveira J.V."/>
            <person name="Vesth T.C."/>
            <person name="Visser J."/>
            <person name="Yu J.-H."/>
            <person name="Zhou M."/>
            <person name="Andersen M.R."/>
            <person name="Archer D.B."/>
            <person name="Baker S.E."/>
            <person name="Benoit I."/>
            <person name="Brakhage A.A."/>
            <person name="Braus G.H."/>
            <person name="Fischer R."/>
            <person name="Frisvad J.C."/>
            <person name="Goldman G.H."/>
            <person name="Houbraken J."/>
            <person name="Oakley B."/>
            <person name="Pocsi I."/>
            <person name="Scazzocchio C."/>
            <person name="Seiboth B."/>
            <person name="vanKuyk P.A."/>
            <person name="Wortman J."/>
            <person name="Dyer P.S."/>
            <person name="Grigoriev I.V."/>
        </authorList>
    </citation>
    <scope>NUCLEOTIDE SEQUENCE [LARGE SCALE GENOMIC DNA]</scope>
    <source>
        <strain evidence="3">CBS 516.65</strain>
    </source>
</reference>
<dbReference type="Proteomes" id="UP000184300">
    <property type="component" value="Unassembled WGS sequence"/>
</dbReference>
<evidence type="ECO:0000313" key="3">
    <source>
        <dbReference type="Proteomes" id="UP000184300"/>
    </source>
</evidence>
<accession>A0A1L9VAW3</accession>
<evidence type="ECO:0000313" key="2">
    <source>
        <dbReference type="EMBL" id="OJJ81019.1"/>
    </source>
</evidence>
<gene>
    <name evidence="2" type="ORF">ASPGLDRAFT_38625</name>
</gene>
<feature type="compositionally biased region" description="Polar residues" evidence="1">
    <location>
        <begin position="1"/>
        <end position="11"/>
    </location>
</feature>
<evidence type="ECO:0000256" key="1">
    <source>
        <dbReference type="SAM" id="MobiDB-lite"/>
    </source>
</evidence>
<feature type="compositionally biased region" description="Basic and acidic residues" evidence="1">
    <location>
        <begin position="47"/>
        <end position="57"/>
    </location>
</feature>
<name>A0A1L9VAW3_ASPGL</name>
<protein>
    <submittedName>
        <fullName evidence="2">Uncharacterized protein</fullName>
    </submittedName>
</protein>
<sequence length="89" mass="9726">MADPVQATTDTLPRGNRKGSRSDEESNKDKDSGNGDKKLVPTSGLEKPGETKEDNEKESLKIKIHLNLHAKVKLDLDAQLYGDIVIGLL</sequence>
<dbReference type="RefSeq" id="XP_022397717.1">
    <property type="nucleotide sequence ID" value="XM_022544970.1"/>
</dbReference>
<dbReference type="EMBL" id="KV878908">
    <property type="protein sequence ID" value="OJJ81019.1"/>
    <property type="molecule type" value="Genomic_DNA"/>
</dbReference>
<dbReference type="AlphaFoldDB" id="A0A1L9VAW3"/>
<keyword evidence="3" id="KW-1185">Reference proteome</keyword>
<feature type="region of interest" description="Disordered" evidence="1">
    <location>
        <begin position="1"/>
        <end position="57"/>
    </location>
</feature>
<feature type="compositionally biased region" description="Basic and acidic residues" evidence="1">
    <location>
        <begin position="20"/>
        <end position="39"/>
    </location>
</feature>
<dbReference type="OrthoDB" id="2279190at2759"/>
<dbReference type="VEuPathDB" id="FungiDB:ASPGLDRAFT_38625"/>
<organism evidence="2 3">
    <name type="scientific">Aspergillus glaucus CBS 516.65</name>
    <dbReference type="NCBI Taxonomy" id="1160497"/>
    <lineage>
        <taxon>Eukaryota</taxon>
        <taxon>Fungi</taxon>
        <taxon>Dikarya</taxon>
        <taxon>Ascomycota</taxon>
        <taxon>Pezizomycotina</taxon>
        <taxon>Eurotiomycetes</taxon>
        <taxon>Eurotiomycetidae</taxon>
        <taxon>Eurotiales</taxon>
        <taxon>Aspergillaceae</taxon>
        <taxon>Aspergillus</taxon>
        <taxon>Aspergillus subgen. Aspergillus</taxon>
    </lineage>
</organism>
<dbReference type="GeneID" id="34461231"/>
<proteinExistence type="predicted"/>